<dbReference type="Proteomes" id="UP000253426">
    <property type="component" value="Unassembled WGS sequence"/>
</dbReference>
<dbReference type="NCBIfam" id="NF001579">
    <property type="entry name" value="PRK00392.6-2"/>
    <property type="match status" value="1"/>
</dbReference>
<dbReference type="EMBL" id="QNRR01000007">
    <property type="protein sequence ID" value="RBP41189.1"/>
    <property type="molecule type" value="Genomic_DNA"/>
</dbReference>
<name>A0A366HHW2_9BACT</name>
<protein>
    <submittedName>
        <fullName evidence="3">DNA-directed RNA polymerase subunit omega</fullName>
    </submittedName>
</protein>
<proteinExistence type="predicted"/>
<dbReference type="GO" id="GO:0003899">
    <property type="term" value="F:DNA-directed RNA polymerase activity"/>
    <property type="evidence" value="ECO:0007669"/>
    <property type="project" value="InterPro"/>
</dbReference>
<comment type="caution">
    <text evidence="3">The sequence shown here is derived from an EMBL/GenBank/DDBJ whole genome shotgun (WGS) entry which is preliminary data.</text>
</comment>
<evidence type="ECO:0000313" key="3">
    <source>
        <dbReference type="EMBL" id="RBP41189.1"/>
    </source>
</evidence>
<dbReference type="AlphaFoldDB" id="A0A366HHW2"/>
<dbReference type="GO" id="GO:0003677">
    <property type="term" value="F:DNA binding"/>
    <property type="evidence" value="ECO:0007669"/>
    <property type="project" value="InterPro"/>
</dbReference>
<evidence type="ECO:0000313" key="4">
    <source>
        <dbReference type="Proteomes" id="UP000253426"/>
    </source>
</evidence>
<sequence>MAAIVSMPLSTQAASRGAFGGLPVQAMRSELVEKAAQVVPELPVLINMVSKRVKQLTLGRPALIDKKPGMREADVALLEIIEGKIKVERPEDEFLNQD</sequence>
<dbReference type="GO" id="GO:0006351">
    <property type="term" value="P:DNA-templated transcription"/>
    <property type="evidence" value="ECO:0007669"/>
    <property type="project" value="InterPro"/>
</dbReference>
<dbReference type="InterPro" id="IPR036161">
    <property type="entry name" value="RPB6/omega-like_sf"/>
</dbReference>
<keyword evidence="4" id="KW-1185">Reference proteome</keyword>
<dbReference type="Gene3D" id="3.90.940.10">
    <property type="match status" value="1"/>
</dbReference>
<gene>
    <name evidence="3" type="ORF">DES53_10718</name>
</gene>
<keyword evidence="1 3" id="KW-0240">DNA-directed RNA polymerase</keyword>
<accession>A0A366HHW2</accession>
<evidence type="ECO:0000256" key="2">
    <source>
        <dbReference type="ARBA" id="ARBA00023163"/>
    </source>
</evidence>
<dbReference type="GO" id="GO:0000428">
    <property type="term" value="C:DNA-directed RNA polymerase complex"/>
    <property type="evidence" value="ECO:0007669"/>
    <property type="project" value="UniProtKB-KW"/>
</dbReference>
<organism evidence="3 4">
    <name type="scientific">Roseimicrobium gellanilyticum</name>
    <dbReference type="NCBI Taxonomy" id="748857"/>
    <lineage>
        <taxon>Bacteria</taxon>
        <taxon>Pseudomonadati</taxon>
        <taxon>Verrucomicrobiota</taxon>
        <taxon>Verrucomicrobiia</taxon>
        <taxon>Verrucomicrobiales</taxon>
        <taxon>Verrucomicrobiaceae</taxon>
        <taxon>Roseimicrobium</taxon>
    </lineage>
</organism>
<evidence type="ECO:0000256" key="1">
    <source>
        <dbReference type="ARBA" id="ARBA00022478"/>
    </source>
</evidence>
<keyword evidence="2" id="KW-0804">Transcription</keyword>
<dbReference type="SUPFAM" id="SSF63562">
    <property type="entry name" value="RPB6/omega subunit-like"/>
    <property type="match status" value="1"/>
</dbReference>
<reference evidence="3 4" key="1">
    <citation type="submission" date="2018-06" db="EMBL/GenBank/DDBJ databases">
        <title>Genomic Encyclopedia of Type Strains, Phase IV (KMG-IV): sequencing the most valuable type-strain genomes for metagenomic binning, comparative biology and taxonomic classification.</title>
        <authorList>
            <person name="Goeker M."/>
        </authorList>
    </citation>
    <scope>NUCLEOTIDE SEQUENCE [LARGE SCALE GENOMIC DNA]</scope>
    <source>
        <strain evidence="3 4">DSM 25532</strain>
    </source>
</reference>